<dbReference type="VEuPathDB" id="FungiDB:MPH_12982"/>
<evidence type="ECO:0000313" key="2">
    <source>
        <dbReference type="Proteomes" id="UP000007129"/>
    </source>
</evidence>
<protein>
    <submittedName>
        <fullName evidence="1">Uncharacterized protein</fullName>
    </submittedName>
</protein>
<reference evidence="1 2" key="1">
    <citation type="journal article" date="2012" name="BMC Genomics">
        <title>Tools to kill: Genome of one of the most destructive plant pathogenic fungi Macrophomina phaseolina.</title>
        <authorList>
            <person name="Islam M.S."/>
            <person name="Haque M.S."/>
            <person name="Islam M.M."/>
            <person name="Emdad E.M."/>
            <person name="Halim A."/>
            <person name="Hossen Q.M.M."/>
            <person name="Hossain M.Z."/>
            <person name="Ahmed B."/>
            <person name="Rahim S."/>
            <person name="Rahman M.S."/>
            <person name="Alam M.M."/>
            <person name="Hou S."/>
            <person name="Wan X."/>
            <person name="Saito J.A."/>
            <person name="Alam M."/>
        </authorList>
    </citation>
    <scope>NUCLEOTIDE SEQUENCE [LARGE SCALE GENOMIC DNA]</scope>
    <source>
        <strain evidence="1 2">MS6</strain>
    </source>
</reference>
<gene>
    <name evidence="1" type="ORF">MPH_12982</name>
</gene>
<comment type="caution">
    <text evidence="1">The sequence shown here is derived from an EMBL/GenBank/DDBJ whole genome shotgun (WGS) entry which is preliminary data.</text>
</comment>
<dbReference type="EMBL" id="AHHD01000550">
    <property type="protein sequence ID" value="EKG09940.1"/>
    <property type="molecule type" value="Genomic_DNA"/>
</dbReference>
<feature type="non-terminal residue" evidence="1">
    <location>
        <position position="1"/>
    </location>
</feature>
<dbReference type="AlphaFoldDB" id="K2RZS2"/>
<accession>K2RZS2</accession>
<dbReference type="Proteomes" id="UP000007129">
    <property type="component" value="Unassembled WGS sequence"/>
</dbReference>
<sequence>ITTIEKRITAIRKNNVKNRF</sequence>
<evidence type="ECO:0000313" key="1">
    <source>
        <dbReference type="EMBL" id="EKG09940.1"/>
    </source>
</evidence>
<organism evidence="1 2">
    <name type="scientific">Macrophomina phaseolina (strain MS6)</name>
    <name type="common">Charcoal rot fungus</name>
    <dbReference type="NCBI Taxonomy" id="1126212"/>
    <lineage>
        <taxon>Eukaryota</taxon>
        <taxon>Fungi</taxon>
        <taxon>Dikarya</taxon>
        <taxon>Ascomycota</taxon>
        <taxon>Pezizomycotina</taxon>
        <taxon>Dothideomycetes</taxon>
        <taxon>Dothideomycetes incertae sedis</taxon>
        <taxon>Botryosphaeriales</taxon>
        <taxon>Botryosphaeriaceae</taxon>
        <taxon>Macrophomina</taxon>
    </lineage>
</organism>
<dbReference type="InParanoid" id="K2RZS2"/>
<dbReference type="HOGENOM" id="CLU_3429646_0_0_1"/>
<name>K2RZS2_MACPH</name>
<proteinExistence type="predicted"/>